<proteinExistence type="predicted"/>
<dbReference type="AlphaFoldDB" id="A0A177BC37"/>
<evidence type="ECO:0000313" key="1">
    <source>
        <dbReference type="EMBL" id="OAF71889.1"/>
    </source>
</evidence>
<evidence type="ECO:0000313" key="2">
    <source>
        <dbReference type="Proteomes" id="UP000078046"/>
    </source>
</evidence>
<accession>A0A177BC37</accession>
<comment type="caution">
    <text evidence="1">The sequence shown here is derived from an EMBL/GenBank/DDBJ whole genome shotgun (WGS) entry which is preliminary data.</text>
</comment>
<protein>
    <submittedName>
        <fullName evidence="1">Uncharacterized protein</fullName>
    </submittedName>
</protein>
<dbReference type="EMBL" id="LWCA01000016">
    <property type="protein sequence ID" value="OAF71889.1"/>
    <property type="molecule type" value="Genomic_DNA"/>
</dbReference>
<sequence>MQDFNCNVKIDKSMNGDIANHSLNNDIVMQSPKVEKIAKVIEYNKHDVPKISSRYVKMSNKMFCVAVAFDKELNFDNIERDAAPLP</sequence>
<keyword evidence="2" id="KW-1185">Reference proteome</keyword>
<dbReference type="Proteomes" id="UP000078046">
    <property type="component" value="Unassembled WGS sequence"/>
</dbReference>
<reference evidence="1 2" key="1">
    <citation type="submission" date="2016-04" db="EMBL/GenBank/DDBJ databases">
        <title>The genome of Intoshia linei affirms orthonectids as highly simplified spiralians.</title>
        <authorList>
            <person name="Mikhailov K.V."/>
            <person name="Slusarev G.S."/>
            <person name="Nikitin M.A."/>
            <person name="Logacheva M.D."/>
            <person name="Penin A."/>
            <person name="Aleoshin V."/>
            <person name="Panchin Y.V."/>
        </authorList>
    </citation>
    <scope>NUCLEOTIDE SEQUENCE [LARGE SCALE GENOMIC DNA]</scope>
    <source>
        <strain evidence="1">Intl2013</strain>
        <tissue evidence="1">Whole animal</tissue>
    </source>
</reference>
<organism evidence="1 2">
    <name type="scientific">Intoshia linei</name>
    <dbReference type="NCBI Taxonomy" id="1819745"/>
    <lineage>
        <taxon>Eukaryota</taxon>
        <taxon>Metazoa</taxon>
        <taxon>Spiralia</taxon>
        <taxon>Lophotrochozoa</taxon>
        <taxon>Mesozoa</taxon>
        <taxon>Orthonectida</taxon>
        <taxon>Rhopaluridae</taxon>
        <taxon>Intoshia</taxon>
    </lineage>
</organism>
<name>A0A177BC37_9BILA</name>
<gene>
    <name evidence="1" type="ORF">A3Q56_00327</name>
</gene>